<dbReference type="SUPFAM" id="SSF53335">
    <property type="entry name" value="S-adenosyl-L-methionine-dependent methyltransferases"/>
    <property type="match status" value="1"/>
</dbReference>
<dbReference type="RefSeq" id="XP_001745151.1">
    <property type="nucleotide sequence ID" value="XM_001745099.1"/>
</dbReference>
<dbReference type="STRING" id="81824.A9UXQ3"/>
<reference evidence="2 3" key="1">
    <citation type="journal article" date="2008" name="Nature">
        <title>The genome of the choanoflagellate Monosiga brevicollis and the origin of metazoans.</title>
        <authorList>
            <consortium name="JGI Sequencing"/>
            <person name="King N."/>
            <person name="Westbrook M.J."/>
            <person name="Young S.L."/>
            <person name="Kuo A."/>
            <person name="Abedin M."/>
            <person name="Chapman J."/>
            <person name="Fairclough S."/>
            <person name="Hellsten U."/>
            <person name="Isogai Y."/>
            <person name="Letunic I."/>
            <person name="Marr M."/>
            <person name="Pincus D."/>
            <person name="Putnam N."/>
            <person name="Rokas A."/>
            <person name="Wright K.J."/>
            <person name="Zuzow R."/>
            <person name="Dirks W."/>
            <person name="Good M."/>
            <person name="Goodstein D."/>
            <person name="Lemons D."/>
            <person name="Li W."/>
            <person name="Lyons J.B."/>
            <person name="Morris A."/>
            <person name="Nichols S."/>
            <person name="Richter D.J."/>
            <person name="Salamov A."/>
            <person name="Bork P."/>
            <person name="Lim W.A."/>
            <person name="Manning G."/>
            <person name="Miller W.T."/>
            <person name="McGinnis W."/>
            <person name="Shapiro H."/>
            <person name="Tjian R."/>
            <person name="Grigoriev I.V."/>
            <person name="Rokhsar D."/>
        </authorList>
    </citation>
    <scope>NUCLEOTIDE SEQUENCE [LARGE SCALE GENOMIC DNA]</scope>
    <source>
        <strain evidence="3">MX1 / ATCC 50154</strain>
    </source>
</reference>
<sequence>MFAFNFGSAAATEPSSGAPSTGAGSGSTAAETAAPSSVDGVPAAKRAAPAPCQRHTPTALTDDQEDFVSPLELGEATIQLLAQTKAEYETVASGATGTHLKTALSENTDVVQDEYEGGLKLWECSLDLARCVCQQYPTGCEGLHVLEAELRKIAPQGFDLIVSAETAYSLASIDGLVELIQAVLAPTGVVLAANKNYYFGVGGGVRALCSKAETSGFQVETVWASTTGVKRSIVKMQRHSTAAATEQAADAAMRSAAGVK</sequence>
<dbReference type="Proteomes" id="UP000001357">
    <property type="component" value="Unassembled WGS sequence"/>
</dbReference>
<feature type="compositionally biased region" description="Low complexity" evidence="1">
    <location>
        <begin position="13"/>
        <end position="37"/>
    </location>
</feature>
<dbReference type="Gene3D" id="3.40.50.150">
    <property type="entry name" value="Vaccinia Virus protein VP39"/>
    <property type="match status" value="1"/>
</dbReference>
<proteinExistence type="predicted"/>
<evidence type="ECO:0000313" key="2">
    <source>
        <dbReference type="EMBL" id="EDQ89729.1"/>
    </source>
</evidence>
<protein>
    <submittedName>
        <fullName evidence="2">Uncharacterized protein</fullName>
    </submittedName>
</protein>
<accession>A9UXQ3</accession>
<dbReference type="KEGG" id="mbr:MONBRDRAFT_32107"/>
<feature type="region of interest" description="Disordered" evidence="1">
    <location>
        <begin position="1"/>
        <end position="62"/>
    </location>
</feature>
<dbReference type="EMBL" id="CH991549">
    <property type="protein sequence ID" value="EDQ89729.1"/>
    <property type="molecule type" value="Genomic_DNA"/>
</dbReference>
<evidence type="ECO:0000256" key="1">
    <source>
        <dbReference type="SAM" id="MobiDB-lite"/>
    </source>
</evidence>
<evidence type="ECO:0000313" key="3">
    <source>
        <dbReference type="Proteomes" id="UP000001357"/>
    </source>
</evidence>
<gene>
    <name evidence="2" type="ORF">MONBRDRAFT_32107</name>
</gene>
<organism evidence="2 3">
    <name type="scientific">Monosiga brevicollis</name>
    <name type="common">Choanoflagellate</name>
    <dbReference type="NCBI Taxonomy" id="81824"/>
    <lineage>
        <taxon>Eukaryota</taxon>
        <taxon>Choanoflagellata</taxon>
        <taxon>Craspedida</taxon>
        <taxon>Salpingoecidae</taxon>
        <taxon>Monosiga</taxon>
    </lineage>
</organism>
<dbReference type="AlphaFoldDB" id="A9UXQ3"/>
<dbReference type="GeneID" id="5890689"/>
<keyword evidence="3" id="KW-1185">Reference proteome</keyword>
<dbReference type="InParanoid" id="A9UXQ3"/>
<name>A9UXQ3_MONBE</name>
<dbReference type="eggNOG" id="KOG2920">
    <property type="taxonomic scope" value="Eukaryota"/>
</dbReference>
<dbReference type="InterPro" id="IPR029063">
    <property type="entry name" value="SAM-dependent_MTases_sf"/>
</dbReference>